<keyword evidence="4 5" id="KW-0472">Membrane</keyword>
<feature type="transmembrane region" description="Helical" evidence="5">
    <location>
        <begin position="7"/>
        <end position="26"/>
    </location>
</feature>
<evidence type="ECO:0000313" key="7">
    <source>
        <dbReference type="EMBL" id="MBN0988373.1"/>
    </source>
</evidence>
<keyword evidence="8" id="KW-1185">Reference proteome</keyword>
<sequence>MVYQEGITDRFVVYSALAAVAVYLVINPLANSLLILSALAAIYVLSRNFKVLLCDLSGAELAWIFTVLLYPMSFFYAYLMYGSKIDAETFVEFYRLSFLAVILFLVFRKSEVLTSTNIKIAVALFAGLTGALGVYYWFSQGGVRITVGTPLINMYALLMTVATGLVMLFALSEYRHNYRWCYIFCFCVAGGGVFASGSKSAILALIGVFLALSASTVFRNRHCVKTLLILLSPLILIGFIMNPFSRLETLISNVETYADQPGIEVSEDSSTQQRIQMYRAAISAIQAEPLFGIGTWRLGEIFPELLEQGGLSAATKRYVHVHNELLQAWMTRGLPGLILLLMLFLAPLWGIQHRCSFCKGCISTVLFVYMVFAMFEAPLNATVSYAFFMMLISLLLACKTGAQGINSESFES</sequence>
<evidence type="ECO:0000259" key="6">
    <source>
        <dbReference type="Pfam" id="PF04932"/>
    </source>
</evidence>
<keyword evidence="7" id="KW-0436">Ligase</keyword>
<keyword evidence="3 5" id="KW-1133">Transmembrane helix</keyword>
<feature type="transmembrane region" description="Helical" evidence="5">
    <location>
        <begin position="357"/>
        <end position="375"/>
    </location>
</feature>
<keyword evidence="2 5" id="KW-0812">Transmembrane</keyword>
<reference evidence="7 8" key="1">
    <citation type="submission" date="2021-02" db="EMBL/GenBank/DDBJ databases">
        <title>A novel species of genus Amphritea isolated from a fishpond in China.</title>
        <authorList>
            <person name="Lu H."/>
        </authorList>
    </citation>
    <scope>NUCLEOTIDE SEQUENCE [LARGE SCALE GENOMIC DNA]</scope>
    <source>
        <strain evidence="7 8">RP18W</strain>
    </source>
</reference>
<dbReference type="Proteomes" id="UP000760472">
    <property type="component" value="Unassembled WGS sequence"/>
</dbReference>
<feature type="transmembrane region" description="Helical" evidence="5">
    <location>
        <begin position="333"/>
        <end position="350"/>
    </location>
</feature>
<feature type="transmembrane region" description="Helical" evidence="5">
    <location>
        <begin position="178"/>
        <end position="195"/>
    </location>
</feature>
<evidence type="ECO:0000256" key="5">
    <source>
        <dbReference type="SAM" id="Phobius"/>
    </source>
</evidence>
<dbReference type="EMBL" id="JAFFZP010000021">
    <property type="protein sequence ID" value="MBN0988373.1"/>
    <property type="molecule type" value="Genomic_DNA"/>
</dbReference>
<evidence type="ECO:0000256" key="2">
    <source>
        <dbReference type="ARBA" id="ARBA00022692"/>
    </source>
</evidence>
<evidence type="ECO:0000313" key="8">
    <source>
        <dbReference type="Proteomes" id="UP000760472"/>
    </source>
</evidence>
<evidence type="ECO:0000256" key="4">
    <source>
        <dbReference type="ARBA" id="ARBA00023136"/>
    </source>
</evidence>
<dbReference type="InterPro" id="IPR051533">
    <property type="entry name" value="WaaL-like"/>
</dbReference>
<accession>A0ABS2W9J4</accession>
<dbReference type="GO" id="GO:0016874">
    <property type="term" value="F:ligase activity"/>
    <property type="evidence" value="ECO:0007669"/>
    <property type="project" value="UniProtKB-KW"/>
</dbReference>
<dbReference type="PANTHER" id="PTHR37422">
    <property type="entry name" value="TEICHURONIC ACID BIOSYNTHESIS PROTEIN TUAE"/>
    <property type="match status" value="1"/>
</dbReference>
<name>A0ABS2W9J4_9GAMM</name>
<dbReference type="PANTHER" id="PTHR37422:SF17">
    <property type="entry name" value="O-ANTIGEN LIGASE"/>
    <property type="match status" value="1"/>
</dbReference>
<feature type="transmembrane region" description="Helical" evidence="5">
    <location>
        <begin position="226"/>
        <end position="244"/>
    </location>
</feature>
<proteinExistence type="predicted"/>
<feature type="transmembrane region" description="Helical" evidence="5">
    <location>
        <begin position="61"/>
        <end position="81"/>
    </location>
</feature>
<evidence type="ECO:0000256" key="3">
    <source>
        <dbReference type="ARBA" id="ARBA00022989"/>
    </source>
</evidence>
<comment type="caution">
    <text evidence="7">The sequence shown here is derived from an EMBL/GenBank/DDBJ whole genome shotgun (WGS) entry which is preliminary data.</text>
</comment>
<feature type="transmembrane region" description="Helical" evidence="5">
    <location>
        <begin position="93"/>
        <end position="108"/>
    </location>
</feature>
<evidence type="ECO:0000256" key="1">
    <source>
        <dbReference type="ARBA" id="ARBA00004141"/>
    </source>
</evidence>
<organism evidence="7 8">
    <name type="scientific">Amphritea pacifica</name>
    <dbReference type="NCBI Taxonomy" id="2811233"/>
    <lineage>
        <taxon>Bacteria</taxon>
        <taxon>Pseudomonadati</taxon>
        <taxon>Pseudomonadota</taxon>
        <taxon>Gammaproteobacteria</taxon>
        <taxon>Oceanospirillales</taxon>
        <taxon>Oceanospirillaceae</taxon>
        <taxon>Amphritea</taxon>
    </lineage>
</organism>
<dbReference type="InterPro" id="IPR007016">
    <property type="entry name" value="O-antigen_ligase-rel_domated"/>
</dbReference>
<protein>
    <submittedName>
        <fullName evidence="7">O-antigen ligase family protein</fullName>
    </submittedName>
</protein>
<feature type="transmembrane region" description="Helical" evidence="5">
    <location>
        <begin position="120"/>
        <end position="138"/>
    </location>
</feature>
<feature type="domain" description="O-antigen ligase-related" evidence="6">
    <location>
        <begin position="186"/>
        <end position="341"/>
    </location>
</feature>
<feature type="transmembrane region" description="Helical" evidence="5">
    <location>
        <begin position="201"/>
        <end position="219"/>
    </location>
</feature>
<dbReference type="Pfam" id="PF04932">
    <property type="entry name" value="Wzy_C"/>
    <property type="match status" value="1"/>
</dbReference>
<comment type="subcellular location">
    <subcellularLocation>
        <location evidence="1">Membrane</location>
        <topology evidence="1">Multi-pass membrane protein</topology>
    </subcellularLocation>
</comment>
<dbReference type="RefSeq" id="WP_205213845.1">
    <property type="nucleotide sequence ID" value="NZ_JAFFZP010000021.1"/>
</dbReference>
<feature type="transmembrane region" description="Helical" evidence="5">
    <location>
        <begin position="150"/>
        <end position="171"/>
    </location>
</feature>
<gene>
    <name evidence="7" type="ORF">JW498_13450</name>
</gene>